<gene>
    <name evidence="2" type="ORF">C9374_004485</name>
</gene>
<sequence>MNPSSSFHQLTTFNESINSVMISCDHSERTKTTTSTHDSQSLEPLSNEIKTTSSKKKPTNAILKRKRQNSFDSLQAAQYMIQRIVNTDNLSSSCSLSNQQIDKNGNGSNKDLSNTDLFSSTTSDNEVCNFLEQILSKNSSLIVSGETLTRGKRTKRVHVQTNSTQSIHSYIHHESVNSCQAPHSSMLTNNVSLPPSFYMQSSYQLSFMK</sequence>
<organism evidence="2 3">
    <name type="scientific">Naegleria lovaniensis</name>
    <name type="common">Amoeba</name>
    <dbReference type="NCBI Taxonomy" id="51637"/>
    <lineage>
        <taxon>Eukaryota</taxon>
        <taxon>Discoba</taxon>
        <taxon>Heterolobosea</taxon>
        <taxon>Tetramitia</taxon>
        <taxon>Eutetramitia</taxon>
        <taxon>Vahlkampfiidae</taxon>
        <taxon>Naegleria</taxon>
    </lineage>
</organism>
<reference evidence="2 3" key="1">
    <citation type="journal article" date="2018" name="BMC Genomics">
        <title>The genome of Naegleria lovaniensis, the basis for a comparative approach to unravel pathogenicity factors of the human pathogenic amoeba N. fowleri.</title>
        <authorList>
            <person name="Liechti N."/>
            <person name="Schurch N."/>
            <person name="Bruggmann R."/>
            <person name="Wittwer M."/>
        </authorList>
    </citation>
    <scope>NUCLEOTIDE SEQUENCE [LARGE SCALE GENOMIC DNA]</scope>
    <source>
        <strain evidence="2 3">ATCC 30569</strain>
    </source>
</reference>
<name>A0AA88KKL7_NAELO</name>
<accession>A0AA88KKL7</accession>
<dbReference type="GeneID" id="68096940"/>
<feature type="compositionally biased region" description="Polar residues" evidence="1">
    <location>
        <begin position="32"/>
        <end position="52"/>
    </location>
</feature>
<evidence type="ECO:0000313" key="3">
    <source>
        <dbReference type="Proteomes" id="UP000816034"/>
    </source>
</evidence>
<evidence type="ECO:0000256" key="1">
    <source>
        <dbReference type="SAM" id="MobiDB-lite"/>
    </source>
</evidence>
<proteinExistence type="predicted"/>
<dbReference type="RefSeq" id="XP_044548827.1">
    <property type="nucleotide sequence ID" value="XM_044694129.1"/>
</dbReference>
<keyword evidence="3" id="KW-1185">Reference proteome</keyword>
<protein>
    <submittedName>
        <fullName evidence="2">Uncharacterized protein</fullName>
    </submittedName>
</protein>
<feature type="region of interest" description="Disordered" evidence="1">
    <location>
        <begin position="28"/>
        <end position="60"/>
    </location>
</feature>
<comment type="caution">
    <text evidence="2">The sequence shown here is derived from an EMBL/GenBank/DDBJ whole genome shotgun (WGS) entry which is preliminary data.</text>
</comment>
<dbReference type="AlphaFoldDB" id="A0AA88KKL7"/>
<dbReference type="EMBL" id="PYSW02000021">
    <property type="protein sequence ID" value="KAG2383148.1"/>
    <property type="molecule type" value="Genomic_DNA"/>
</dbReference>
<dbReference type="Proteomes" id="UP000816034">
    <property type="component" value="Unassembled WGS sequence"/>
</dbReference>
<evidence type="ECO:0000313" key="2">
    <source>
        <dbReference type="EMBL" id="KAG2383148.1"/>
    </source>
</evidence>